<keyword evidence="2" id="KW-1185">Reference proteome</keyword>
<dbReference type="EMBL" id="BAAAZG010000006">
    <property type="protein sequence ID" value="GAA4063916.1"/>
    <property type="molecule type" value="Genomic_DNA"/>
</dbReference>
<accession>A0ABP7VBV3</accession>
<organism evidence="1 2">
    <name type="scientific">Actinomadura miaoliensis</name>
    <dbReference type="NCBI Taxonomy" id="430685"/>
    <lineage>
        <taxon>Bacteria</taxon>
        <taxon>Bacillati</taxon>
        <taxon>Actinomycetota</taxon>
        <taxon>Actinomycetes</taxon>
        <taxon>Streptosporangiales</taxon>
        <taxon>Thermomonosporaceae</taxon>
        <taxon>Actinomadura</taxon>
    </lineage>
</organism>
<dbReference type="Proteomes" id="UP001500683">
    <property type="component" value="Unassembled WGS sequence"/>
</dbReference>
<evidence type="ECO:0000313" key="2">
    <source>
        <dbReference type="Proteomes" id="UP001500683"/>
    </source>
</evidence>
<name>A0ABP7VBV3_9ACTN</name>
<gene>
    <name evidence="1" type="ORF">GCM10022214_16990</name>
</gene>
<evidence type="ECO:0000313" key="1">
    <source>
        <dbReference type="EMBL" id="GAA4063916.1"/>
    </source>
</evidence>
<proteinExistence type="predicted"/>
<reference evidence="2" key="1">
    <citation type="journal article" date="2019" name="Int. J. Syst. Evol. Microbiol.">
        <title>The Global Catalogue of Microorganisms (GCM) 10K type strain sequencing project: providing services to taxonomists for standard genome sequencing and annotation.</title>
        <authorList>
            <consortium name="The Broad Institute Genomics Platform"/>
            <consortium name="The Broad Institute Genome Sequencing Center for Infectious Disease"/>
            <person name="Wu L."/>
            <person name="Ma J."/>
        </authorList>
    </citation>
    <scope>NUCLEOTIDE SEQUENCE [LARGE SCALE GENOMIC DNA]</scope>
    <source>
        <strain evidence="2">JCM 16702</strain>
    </source>
</reference>
<sequence length="117" mass="12897">MERSHGASEGDQLRTLIGDSVPDAKLQEFFKLDHGGHFGRQGPIAGVPAINLKSGEAIGSQVAKRVYMLRNRIVHAKDDVRFAESKILLPLSDEAMKLLPDIELLRLLAIEVIVSNR</sequence>
<protein>
    <submittedName>
        <fullName evidence="1">Uncharacterized protein</fullName>
    </submittedName>
</protein>
<comment type="caution">
    <text evidence="1">The sequence shown here is derived from an EMBL/GenBank/DDBJ whole genome shotgun (WGS) entry which is preliminary data.</text>
</comment>